<evidence type="ECO:0000313" key="1">
    <source>
        <dbReference type="EMBL" id="CAG8654506.1"/>
    </source>
</evidence>
<keyword evidence="2" id="KW-1185">Reference proteome</keyword>
<dbReference type="Proteomes" id="UP000789920">
    <property type="component" value="Unassembled WGS sequence"/>
</dbReference>
<reference evidence="1" key="1">
    <citation type="submission" date="2021-06" db="EMBL/GenBank/DDBJ databases">
        <authorList>
            <person name="Kallberg Y."/>
            <person name="Tangrot J."/>
            <person name="Rosling A."/>
        </authorList>
    </citation>
    <scope>NUCLEOTIDE SEQUENCE</scope>
    <source>
        <strain evidence="1">MA461A</strain>
    </source>
</reference>
<organism evidence="1 2">
    <name type="scientific">Racocetra persica</name>
    <dbReference type="NCBI Taxonomy" id="160502"/>
    <lineage>
        <taxon>Eukaryota</taxon>
        <taxon>Fungi</taxon>
        <taxon>Fungi incertae sedis</taxon>
        <taxon>Mucoromycota</taxon>
        <taxon>Glomeromycotina</taxon>
        <taxon>Glomeromycetes</taxon>
        <taxon>Diversisporales</taxon>
        <taxon>Gigasporaceae</taxon>
        <taxon>Racocetra</taxon>
    </lineage>
</organism>
<accession>A0ACA9NJT2</accession>
<gene>
    <name evidence="1" type="ORF">RPERSI_LOCUS8020</name>
</gene>
<proteinExistence type="predicted"/>
<name>A0ACA9NJT2_9GLOM</name>
<dbReference type="EMBL" id="CAJVQC010014116">
    <property type="protein sequence ID" value="CAG8654506.1"/>
    <property type="molecule type" value="Genomic_DNA"/>
</dbReference>
<sequence length="195" mass="21822">MSPKTKANVAKPKRPTYEDMIYEAIVALKERKGSSRQAIKKYLINTYKVEDNATLTQSFRRALTSGIEKNRFEFYNDPKGTIKIIRKDVDGVRRPTVPKTSKTKPVKTAAVEKKVSKPTSDKKTSTTKSTRKSTTKDTEKDTKATPKRATRSTTKSTEKSSVVTRSASKDVEKQSKSSTSPRAKTLRKKATKDDA</sequence>
<protein>
    <submittedName>
        <fullName evidence="1">22920_t:CDS:1</fullName>
    </submittedName>
</protein>
<comment type="caution">
    <text evidence="1">The sequence shown here is derived from an EMBL/GenBank/DDBJ whole genome shotgun (WGS) entry which is preliminary data.</text>
</comment>
<evidence type="ECO:0000313" key="2">
    <source>
        <dbReference type="Proteomes" id="UP000789920"/>
    </source>
</evidence>